<feature type="transmembrane region" description="Helical" evidence="6">
    <location>
        <begin position="97"/>
        <end position="118"/>
    </location>
</feature>
<dbReference type="InterPro" id="IPR052337">
    <property type="entry name" value="SAT4-like"/>
</dbReference>
<accession>A0A6A6WYY3</accession>
<feature type="transmembrane region" description="Helical" evidence="6">
    <location>
        <begin position="20"/>
        <end position="40"/>
    </location>
</feature>
<feature type="transmembrane region" description="Helical" evidence="6">
    <location>
        <begin position="255"/>
        <end position="275"/>
    </location>
</feature>
<comment type="similarity">
    <text evidence="5">Belongs to the SAT4 family.</text>
</comment>
<evidence type="ECO:0000256" key="1">
    <source>
        <dbReference type="ARBA" id="ARBA00004141"/>
    </source>
</evidence>
<dbReference type="AlphaFoldDB" id="A0A6A6WYY3"/>
<evidence type="ECO:0000256" key="3">
    <source>
        <dbReference type="ARBA" id="ARBA00022989"/>
    </source>
</evidence>
<evidence type="ECO:0000256" key="5">
    <source>
        <dbReference type="ARBA" id="ARBA00038359"/>
    </source>
</evidence>
<comment type="subcellular location">
    <subcellularLocation>
        <location evidence="1">Membrane</location>
        <topology evidence="1">Multi-pass membrane protein</topology>
    </subcellularLocation>
</comment>
<keyword evidence="9" id="KW-1185">Reference proteome</keyword>
<evidence type="ECO:0000313" key="9">
    <source>
        <dbReference type="Proteomes" id="UP000799757"/>
    </source>
</evidence>
<keyword evidence="4 6" id="KW-0472">Membrane</keyword>
<feature type="domain" description="Rhodopsin" evidence="7">
    <location>
        <begin position="40"/>
        <end position="280"/>
    </location>
</feature>
<evidence type="ECO:0000256" key="2">
    <source>
        <dbReference type="ARBA" id="ARBA00022692"/>
    </source>
</evidence>
<dbReference type="EMBL" id="MU002158">
    <property type="protein sequence ID" value="KAF2789155.1"/>
    <property type="molecule type" value="Genomic_DNA"/>
</dbReference>
<evidence type="ECO:0000256" key="6">
    <source>
        <dbReference type="SAM" id="Phobius"/>
    </source>
</evidence>
<keyword evidence="3 6" id="KW-1133">Transmembrane helix</keyword>
<dbReference type="OrthoDB" id="444631at2759"/>
<protein>
    <recommendedName>
        <fullName evidence="7">Rhodopsin domain-containing protein</fullName>
    </recommendedName>
</protein>
<sequence>MVSTSSSANLSLQYRNESRGSEVVAASVLFIVLGTVFTLLRAWARFLQVTPFLWGDVLVPIGLVFLIATSAVAIAAVEVGNFGRHTKVIWRYYPESLALNFQLLFYALPCLYCFAITFPKLAILNLYIHVCREPWMRWASYGITAITIISALVNLFTTIFQCTPIDQLWNPSPKGHCMNIGAHFQWASFPNIFTDVAILIVPIPMVLKLEVPMRLKVGVAVTFFTGSIGLVASIARFASFNRSTAADPFWDSVPAAIWTVAEPGIYLIAACLVTLKPLINYIFRESRIAPAFSKNSTSRTLSSQDEESRGVKMYSLPGIRGGTAVAPASRFSKM</sequence>
<reference evidence="8" key="1">
    <citation type="journal article" date="2020" name="Stud. Mycol.">
        <title>101 Dothideomycetes genomes: a test case for predicting lifestyles and emergence of pathogens.</title>
        <authorList>
            <person name="Haridas S."/>
            <person name="Albert R."/>
            <person name="Binder M."/>
            <person name="Bloem J."/>
            <person name="Labutti K."/>
            <person name="Salamov A."/>
            <person name="Andreopoulos B."/>
            <person name="Baker S."/>
            <person name="Barry K."/>
            <person name="Bills G."/>
            <person name="Bluhm B."/>
            <person name="Cannon C."/>
            <person name="Castanera R."/>
            <person name="Culley D."/>
            <person name="Daum C."/>
            <person name="Ezra D."/>
            <person name="Gonzalez J."/>
            <person name="Henrissat B."/>
            <person name="Kuo A."/>
            <person name="Liang C."/>
            <person name="Lipzen A."/>
            <person name="Lutzoni F."/>
            <person name="Magnuson J."/>
            <person name="Mondo S."/>
            <person name="Nolan M."/>
            <person name="Ohm R."/>
            <person name="Pangilinan J."/>
            <person name="Park H.-J."/>
            <person name="Ramirez L."/>
            <person name="Alfaro M."/>
            <person name="Sun H."/>
            <person name="Tritt A."/>
            <person name="Yoshinaga Y."/>
            <person name="Zwiers L.-H."/>
            <person name="Turgeon B."/>
            <person name="Goodwin S."/>
            <person name="Spatafora J."/>
            <person name="Crous P."/>
            <person name="Grigoriev I."/>
        </authorList>
    </citation>
    <scope>NUCLEOTIDE SEQUENCE</scope>
    <source>
        <strain evidence="8">CBS 109.77</strain>
    </source>
</reference>
<keyword evidence="2 6" id="KW-0812">Transmembrane</keyword>
<name>A0A6A6WYY3_9PLEO</name>
<dbReference type="Pfam" id="PF20684">
    <property type="entry name" value="Fung_rhodopsin"/>
    <property type="match status" value="1"/>
</dbReference>
<dbReference type="InterPro" id="IPR049326">
    <property type="entry name" value="Rhodopsin_dom_fungi"/>
</dbReference>
<dbReference type="GO" id="GO:0016020">
    <property type="term" value="C:membrane"/>
    <property type="evidence" value="ECO:0007669"/>
    <property type="project" value="UniProtKB-SubCell"/>
</dbReference>
<feature type="transmembrane region" description="Helical" evidence="6">
    <location>
        <begin position="215"/>
        <end position="235"/>
    </location>
</feature>
<evidence type="ECO:0000259" key="7">
    <source>
        <dbReference type="Pfam" id="PF20684"/>
    </source>
</evidence>
<feature type="transmembrane region" description="Helical" evidence="6">
    <location>
        <begin position="52"/>
        <end position="77"/>
    </location>
</feature>
<evidence type="ECO:0000313" key="8">
    <source>
        <dbReference type="EMBL" id="KAF2789155.1"/>
    </source>
</evidence>
<dbReference type="PANTHER" id="PTHR33048:SF47">
    <property type="entry name" value="INTEGRAL MEMBRANE PROTEIN-RELATED"/>
    <property type="match status" value="1"/>
</dbReference>
<dbReference type="Proteomes" id="UP000799757">
    <property type="component" value="Unassembled WGS sequence"/>
</dbReference>
<proteinExistence type="inferred from homology"/>
<evidence type="ECO:0000256" key="4">
    <source>
        <dbReference type="ARBA" id="ARBA00023136"/>
    </source>
</evidence>
<organism evidence="8 9">
    <name type="scientific">Melanomma pulvis-pyrius CBS 109.77</name>
    <dbReference type="NCBI Taxonomy" id="1314802"/>
    <lineage>
        <taxon>Eukaryota</taxon>
        <taxon>Fungi</taxon>
        <taxon>Dikarya</taxon>
        <taxon>Ascomycota</taxon>
        <taxon>Pezizomycotina</taxon>
        <taxon>Dothideomycetes</taxon>
        <taxon>Pleosporomycetidae</taxon>
        <taxon>Pleosporales</taxon>
        <taxon>Melanommataceae</taxon>
        <taxon>Melanomma</taxon>
    </lineage>
</organism>
<gene>
    <name evidence="8" type="ORF">K505DRAFT_253954</name>
</gene>
<dbReference type="PANTHER" id="PTHR33048">
    <property type="entry name" value="PTH11-LIKE INTEGRAL MEMBRANE PROTEIN (AFU_ORTHOLOGUE AFUA_5G11245)"/>
    <property type="match status" value="1"/>
</dbReference>
<feature type="transmembrane region" description="Helical" evidence="6">
    <location>
        <begin position="138"/>
        <end position="160"/>
    </location>
</feature>